<dbReference type="SUPFAM" id="SSF50965">
    <property type="entry name" value="Galactose oxidase, central domain"/>
    <property type="match status" value="1"/>
</dbReference>
<dbReference type="Pfam" id="PF09118">
    <property type="entry name" value="GO-like_E_set"/>
    <property type="match status" value="1"/>
</dbReference>
<dbReference type="PANTHER" id="PTHR32208:SF21">
    <property type="entry name" value="LOW QUALITY PROTEIN: ALDEHYDE OXIDASE GLOX-LIKE"/>
    <property type="match status" value="1"/>
</dbReference>
<feature type="chain" id="PRO_5040397898" evidence="2">
    <location>
        <begin position="25"/>
        <end position="546"/>
    </location>
</feature>
<feature type="signal peptide" evidence="2">
    <location>
        <begin position="1"/>
        <end position="24"/>
    </location>
</feature>
<evidence type="ECO:0000256" key="2">
    <source>
        <dbReference type="SAM" id="SignalP"/>
    </source>
</evidence>
<dbReference type="Gene3D" id="2.130.10.80">
    <property type="entry name" value="Galactose oxidase/kelch, beta-propeller"/>
    <property type="match status" value="1"/>
</dbReference>
<dbReference type="AlphaFoldDB" id="A0A9N9FVJ1"/>
<reference evidence="5" key="1">
    <citation type="submission" date="2021-06" db="EMBL/GenBank/DDBJ databases">
        <authorList>
            <person name="Kallberg Y."/>
            <person name="Tangrot J."/>
            <person name="Rosling A."/>
        </authorList>
    </citation>
    <scope>NUCLEOTIDE SEQUENCE</scope>
    <source>
        <strain evidence="5">BR232B</strain>
    </source>
</reference>
<evidence type="ECO:0000259" key="3">
    <source>
        <dbReference type="Pfam" id="PF07250"/>
    </source>
</evidence>
<dbReference type="InterPro" id="IPR011043">
    <property type="entry name" value="Gal_Oxase/kelch_b-propeller"/>
</dbReference>
<dbReference type="Gene3D" id="2.60.40.10">
    <property type="entry name" value="Immunoglobulins"/>
    <property type="match status" value="1"/>
</dbReference>
<keyword evidence="1 2" id="KW-0732">Signal</keyword>
<dbReference type="InterPro" id="IPR037293">
    <property type="entry name" value="Gal_Oxidase_central_sf"/>
</dbReference>
<dbReference type="PANTHER" id="PTHR32208">
    <property type="entry name" value="SECRETED PROTEIN-RELATED"/>
    <property type="match status" value="1"/>
</dbReference>
<dbReference type="InterPro" id="IPR014756">
    <property type="entry name" value="Ig_E-set"/>
</dbReference>
<keyword evidence="6" id="KW-1185">Reference proteome</keyword>
<accession>A0A9N9FVJ1</accession>
<dbReference type="Pfam" id="PF07250">
    <property type="entry name" value="Glyoxal_oxid_N"/>
    <property type="match status" value="1"/>
</dbReference>
<evidence type="ECO:0000313" key="5">
    <source>
        <dbReference type="EMBL" id="CAG8560507.1"/>
    </source>
</evidence>
<dbReference type="OrthoDB" id="2019572at2759"/>
<dbReference type="InterPro" id="IPR013783">
    <property type="entry name" value="Ig-like_fold"/>
</dbReference>
<comment type="caution">
    <text evidence="5">The sequence shown here is derived from an EMBL/GenBank/DDBJ whole genome shotgun (WGS) entry which is preliminary data.</text>
</comment>
<dbReference type="InterPro" id="IPR009880">
    <property type="entry name" value="Glyoxal_oxidase_N"/>
</dbReference>
<feature type="domain" description="Galactose oxidase-like Early set" evidence="4">
    <location>
        <begin position="445"/>
        <end position="540"/>
    </location>
</feature>
<feature type="domain" description="Glyoxal oxidase N-terminal" evidence="3">
    <location>
        <begin position="60"/>
        <end position="427"/>
    </location>
</feature>
<dbReference type="SUPFAM" id="SSF81296">
    <property type="entry name" value="E set domains"/>
    <property type="match status" value="1"/>
</dbReference>
<organism evidence="5 6">
    <name type="scientific">Paraglomus brasilianum</name>
    <dbReference type="NCBI Taxonomy" id="144538"/>
    <lineage>
        <taxon>Eukaryota</taxon>
        <taxon>Fungi</taxon>
        <taxon>Fungi incertae sedis</taxon>
        <taxon>Mucoromycota</taxon>
        <taxon>Glomeromycotina</taxon>
        <taxon>Glomeromycetes</taxon>
        <taxon>Paraglomerales</taxon>
        <taxon>Paraglomeraceae</taxon>
        <taxon>Paraglomus</taxon>
    </lineage>
</organism>
<dbReference type="Proteomes" id="UP000789739">
    <property type="component" value="Unassembled WGS sequence"/>
</dbReference>
<proteinExistence type="predicted"/>
<dbReference type="EMBL" id="CAJVPI010000662">
    <property type="protein sequence ID" value="CAG8560507.1"/>
    <property type="molecule type" value="Genomic_DNA"/>
</dbReference>
<name>A0A9N9FVJ1_9GLOM</name>
<protein>
    <submittedName>
        <fullName evidence="5">10189_t:CDS:1</fullName>
    </submittedName>
</protein>
<sequence length="546" mass="58638">MRIVNVTLIVAAVVLSLITTFVSAQGSWKVVGNTGVAAMHAILVAPDRVLIIDKAESSDATLPDGSIGWSCEYHLDTNTYRVLPLTTNTFCSAGAFLGNGTFMSTAGSTPVLQDKINAQSGFSGIRLFQPCQDDSCSWTELPTPLSSFRWYNAMVTLPDGRTMNLGGSKVATGANSAGKNNPTYEIYSSSGTSNAFPIQFLVDTLPFNLYPCVQVIADGFYQGYLFIFANKKSVIYDIGQNQVIKALPDIPGASRSYPLTGSCALLPLTYENNYNPEAIICGGQTVQSYTSPADNTCGRINLGDQDPAWDMDDFGGQGRIMGDSVALPDGTLVFVNGAATGIAGYFEGGHYLQSDPVLFPVAYNMNAPKGQRWTRYAATTIPRLYHSVAMLIPDGTIWVAGSNPNPNPRQNVQFITEYRAEVFTPPYIDASKPRITITSFNSSAINKAPINVKYSAEYQVTFTIAGGQPGTITSSLIHTGFKTHSQAMSMRCVKLLVDKVTANADGSYTTNVWMPPNAFVTPPGPQYVFLLNDGQPAASAVHVLIG</sequence>
<dbReference type="InterPro" id="IPR015202">
    <property type="entry name" value="GO-like_E_set"/>
</dbReference>
<gene>
    <name evidence="5" type="ORF">PBRASI_LOCUS5566</name>
</gene>
<evidence type="ECO:0000256" key="1">
    <source>
        <dbReference type="ARBA" id="ARBA00022729"/>
    </source>
</evidence>
<evidence type="ECO:0000313" key="6">
    <source>
        <dbReference type="Proteomes" id="UP000789739"/>
    </source>
</evidence>
<evidence type="ECO:0000259" key="4">
    <source>
        <dbReference type="Pfam" id="PF09118"/>
    </source>
</evidence>